<dbReference type="GO" id="GO:0016407">
    <property type="term" value="F:acetyltransferase activity"/>
    <property type="evidence" value="ECO:0007669"/>
    <property type="project" value="TreeGrafter"/>
</dbReference>
<dbReference type="GO" id="GO:0005737">
    <property type="term" value="C:cytoplasm"/>
    <property type="evidence" value="ECO:0007669"/>
    <property type="project" value="TreeGrafter"/>
</dbReference>
<dbReference type="Pfam" id="PF00198">
    <property type="entry name" value="2-oxoacid_dh"/>
    <property type="match status" value="1"/>
</dbReference>
<dbReference type="InterPro" id="IPR004167">
    <property type="entry name" value="PSBD"/>
</dbReference>
<evidence type="ECO:0000259" key="7">
    <source>
        <dbReference type="PROSITE" id="PS50968"/>
    </source>
</evidence>
<dbReference type="PANTHER" id="PTHR43178">
    <property type="entry name" value="DIHYDROLIPOAMIDE ACETYLTRANSFERASE COMPONENT OF PYRUVATE DEHYDROGENASE COMPLEX"/>
    <property type="match status" value="1"/>
</dbReference>
<dbReference type="Pfam" id="PF02817">
    <property type="entry name" value="E3_binding"/>
    <property type="match status" value="1"/>
</dbReference>
<comment type="cofactor">
    <cofactor evidence="1 6">
        <name>(R)-lipoate</name>
        <dbReference type="ChEBI" id="CHEBI:83088"/>
    </cofactor>
</comment>
<dbReference type="PROSITE" id="PS51826">
    <property type="entry name" value="PSBD"/>
    <property type="match status" value="1"/>
</dbReference>
<evidence type="ECO:0000256" key="3">
    <source>
        <dbReference type="ARBA" id="ARBA00022679"/>
    </source>
</evidence>
<sequence>MAVEVVMPKLGMAMKEGSVSLWHKKEGDPVTKGDIIANIGSEKIETDLEAPADGVLLKIVVPEGEGVPPGTVIGYIGQPGEQVSGAAAAGTAAGEAAPSVVVPDASPAGGQPASAEAPAHGRDIKISPVARKMAEAAGLDIAKLTGTGPQGRITKEDVEHAIANATSASSASASAGEAAASSAGANAAPSAAAAAPSGFTEHTEQIPVTGIRKVIAARMHDSLQQSAQLTLTLRADVTDLLALQRQMSETAQRQHEVKLTVTDFIARAVVLSLKRHKQMNSAYIDDRIHVFDHVHLGIAVALDKGLVVPVIRHADQYSVLDLSRQIKALAQQARNGQLGSDALQGSTFTITNLGAYGIDYFTPILNTPEAGILGVGSVAEMPVYKGDDLQRRSLLPLSLTFDHRVLDGAPAAEFLRAVKDALEDPYRLVL</sequence>
<dbReference type="CDD" id="cd06849">
    <property type="entry name" value="lipoyl_domain"/>
    <property type="match status" value="1"/>
</dbReference>
<dbReference type="SUPFAM" id="SSF52777">
    <property type="entry name" value="CoA-dependent acyltransferases"/>
    <property type="match status" value="1"/>
</dbReference>
<dbReference type="STRING" id="1007103.GCA_000213315_04453"/>
<gene>
    <name evidence="9" type="ORF">AV654_00380</name>
</gene>
<dbReference type="InterPro" id="IPR000089">
    <property type="entry name" value="Biotin_lipoyl"/>
</dbReference>
<dbReference type="PROSITE" id="PS50968">
    <property type="entry name" value="BIOTINYL_LIPOYL"/>
    <property type="match status" value="1"/>
</dbReference>
<dbReference type="EMBL" id="LQRA01000001">
    <property type="protein sequence ID" value="KZE84401.1"/>
    <property type="molecule type" value="Genomic_DNA"/>
</dbReference>
<dbReference type="AlphaFoldDB" id="A0A165RQ84"/>
<keyword evidence="10" id="KW-1185">Reference proteome</keyword>
<dbReference type="GO" id="GO:0031405">
    <property type="term" value="F:lipoic acid binding"/>
    <property type="evidence" value="ECO:0007669"/>
    <property type="project" value="TreeGrafter"/>
</dbReference>
<keyword evidence="4 6" id="KW-0450">Lipoyl</keyword>
<comment type="similarity">
    <text evidence="2 6">Belongs to the 2-oxoacid dehydrogenase family.</text>
</comment>
<evidence type="ECO:0000256" key="6">
    <source>
        <dbReference type="RuleBase" id="RU003423"/>
    </source>
</evidence>
<evidence type="ECO:0000313" key="9">
    <source>
        <dbReference type="EMBL" id="KZE84401.1"/>
    </source>
</evidence>
<keyword evidence="3 6" id="KW-0808">Transferase</keyword>
<dbReference type="OrthoDB" id="9805770at2"/>
<evidence type="ECO:0000256" key="2">
    <source>
        <dbReference type="ARBA" id="ARBA00007317"/>
    </source>
</evidence>
<protein>
    <recommendedName>
        <fullName evidence="6">Dihydrolipoamide acetyltransferase component of pyruvate dehydrogenase complex</fullName>
        <ecNumber evidence="6">2.3.1.-</ecNumber>
    </recommendedName>
</protein>
<comment type="caution">
    <text evidence="9">The sequence shown here is derived from an EMBL/GenBank/DDBJ whole genome shotgun (WGS) entry which is preliminary data.</text>
</comment>
<dbReference type="Proteomes" id="UP000076563">
    <property type="component" value="Unassembled WGS sequence"/>
</dbReference>
<dbReference type="SUPFAM" id="SSF51230">
    <property type="entry name" value="Single hybrid motif"/>
    <property type="match status" value="1"/>
</dbReference>
<dbReference type="InterPro" id="IPR011053">
    <property type="entry name" value="Single_hybrid_motif"/>
</dbReference>
<evidence type="ECO:0000256" key="4">
    <source>
        <dbReference type="ARBA" id="ARBA00022823"/>
    </source>
</evidence>
<dbReference type="RefSeq" id="WP_063177566.1">
    <property type="nucleotide sequence ID" value="NZ_LQRA01000001.1"/>
</dbReference>
<organism evidence="9 10">
    <name type="scientific">Paenibacillus elgii</name>
    <dbReference type="NCBI Taxonomy" id="189691"/>
    <lineage>
        <taxon>Bacteria</taxon>
        <taxon>Bacillati</taxon>
        <taxon>Bacillota</taxon>
        <taxon>Bacilli</taxon>
        <taxon>Bacillales</taxon>
        <taxon>Paenibacillaceae</taxon>
        <taxon>Paenibacillus</taxon>
    </lineage>
</organism>
<evidence type="ECO:0000256" key="1">
    <source>
        <dbReference type="ARBA" id="ARBA00001938"/>
    </source>
</evidence>
<dbReference type="Gene3D" id="4.10.320.10">
    <property type="entry name" value="E3-binding domain"/>
    <property type="match status" value="1"/>
</dbReference>
<dbReference type="InterPro" id="IPR036625">
    <property type="entry name" value="E3-bd_dom_sf"/>
</dbReference>
<evidence type="ECO:0000259" key="8">
    <source>
        <dbReference type="PROSITE" id="PS51826"/>
    </source>
</evidence>
<dbReference type="eggNOG" id="COG0508">
    <property type="taxonomic scope" value="Bacteria"/>
</dbReference>
<dbReference type="InterPro" id="IPR001078">
    <property type="entry name" value="2-oxoacid_DH_actylTfrase"/>
</dbReference>
<reference evidence="10" key="1">
    <citation type="submission" date="2016-01" db="EMBL/GenBank/DDBJ databases">
        <title>Draft genome of Chromobacterium sp. F49.</title>
        <authorList>
            <person name="Hong K.W."/>
        </authorList>
    </citation>
    <scope>NUCLEOTIDE SEQUENCE [LARGE SCALE GENOMIC DNA]</scope>
    <source>
        <strain evidence="10">M63</strain>
    </source>
</reference>
<dbReference type="PANTHER" id="PTHR43178:SF5">
    <property type="entry name" value="LIPOAMIDE ACYLTRANSFERASE COMPONENT OF BRANCHED-CHAIN ALPHA-KETO ACID DEHYDROGENASE COMPLEX, MITOCHONDRIAL"/>
    <property type="match status" value="1"/>
</dbReference>
<evidence type="ECO:0000256" key="5">
    <source>
        <dbReference type="ARBA" id="ARBA00023315"/>
    </source>
</evidence>
<evidence type="ECO:0000313" key="10">
    <source>
        <dbReference type="Proteomes" id="UP000076563"/>
    </source>
</evidence>
<dbReference type="Pfam" id="PF00364">
    <property type="entry name" value="Biotin_lipoyl"/>
    <property type="match status" value="1"/>
</dbReference>
<dbReference type="FunFam" id="3.30.559.10:FF:000040">
    <property type="entry name" value="Dihydrolipoamide acetyltransferase component of pyruvate dehydrogenase complex"/>
    <property type="match status" value="1"/>
</dbReference>
<dbReference type="Gene3D" id="2.40.50.100">
    <property type="match status" value="1"/>
</dbReference>
<name>A0A165RQ84_9BACL</name>
<dbReference type="InterPro" id="IPR023213">
    <property type="entry name" value="CAT-like_dom_sf"/>
</dbReference>
<feature type="domain" description="Peripheral subunit-binding (PSBD)" evidence="8">
    <location>
        <begin position="125"/>
        <end position="162"/>
    </location>
</feature>
<proteinExistence type="inferred from homology"/>
<dbReference type="EC" id="2.3.1.-" evidence="6"/>
<keyword evidence="5 6" id="KW-0012">Acyltransferase</keyword>
<dbReference type="InterPro" id="IPR050743">
    <property type="entry name" value="2-oxoacid_DH_E2_comp"/>
</dbReference>
<dbReference type="SUPFAM" id="SSF47005">
    <property type="entry name" value="Peripheral subunit-binding domain of 2-oxo acid dehydrogenase complex"/>
    <property type="match status" value="1"/>
</dbReference>
<dbReference type="Gene3D" id="3.30.559.10">
    <property type="entry name" value="Chloramphenicol acetyltransferase-like domain"/>
    <property type="match status" value="1"/>
</dbReference>
<feature type="domain" description="Lipoyl-binding" evidence="7">
    <location>
        <begin position="2"/>
        <end position="77"/>
    </location>
</feature>
<accession>A0A165RQ84</accession>